<accession>M7WTW5</accession>
<gene>
    <name evidence="1" type="ORF">KM1_315590</name>
</gene>
<sequence length="29" mass="3552">LNEKVGVEVIQHYRFVQNHSKSHSTHWQY</sequence>
<organism evidence="1 2">
    <name type="scientific">Entamoeba histolytica HM-3:IMSS</name>
    <dbReference type="NCBI Taxonomy" id="885315"/>
    <lineage>
        <taxon>Eukaryota</taxon>
        <taxon>Amoebozoa</taxon>
        <taxon>Evosea</taxon>
        <taxon>Archamoebae</taxon>
        <taxon>Mastigamoebida</taxon>
        <taxon>Entamoebidae</taxon>
        <taxon>Entamoeba</taxon>
    </lineage>
</organism>
<proteinExistence type="predicted"/>
<evidence type="ECO:0000313" key="2">
    <source>
        <dbReference type="Proteomes" id="UP000030780"/>
    </source>
</evidence>
<feature type="non-terminal residue" evidence="1">
    <location>
        <position position="1"/>
    </location>
</feature>
<protein>
    <submittedName>
        <fullName evidence="1">Uncharacterized protein</fullName>
    </submittedName>
</protein>
<dbReference type="VEuPathDB" id="AmoebaDB:KM1_315590"/>
<dbReference type="EMBL" id="KB638805">
    <property type="protein sequence ID" value="EMS11168.1"/>
    <property type="molecule type" value="Genomic_DNA"/>
</dbReference>
<feature type="non-terminal residue" evidence="1">
    <location>
        <position position="29"/>
    </location>
</feature>
<dbReference type="Proteomes" id="UP000030780">
    <property type="component" value="Unassembled WGS sequence"/>
</dbReference>
<name>M7WTW5_ENTHI</name>
<evidence type="ECO:0000313" key="1">
    <source>
        <dbReference type="EMBL" id="EMS11168.1"/>
    </source>
</evidence>
<reference evidence="1 2" key="1">
    <citation type="submission" date="2013-01" db="EMBL/GenBank/DDBJ databases">
        <authorList>
            <person name="Inman J."/>
            <person name="Zafar N."/>
            <person name="Lorenzi H."/>
            <person name="Caler E."/>
        </authorList>
    </citation>
    <scope>NUCLEOTIDE SEQUENCE [LARGE SCALE GENOMIC DNA]</scope>
    <source>
        <strain evidence="1 2">HM-3:IMSS</strain>
    </source>
</reference>
<dbReference type="AlphaFoldDB" id="M7WTW5"/>